<organism evidence="3 4">
    <name type="scientific">Senna tora</name>
    <dbReference type="NCBI Taxonomy" id="362788"/>
    <lineage>
        <taxon>Eukaryota</taxon>
        <taxon>Viridiplantae</taxon>
        <taxon>Streptophyta</taxon>
        <taxon>Embryophyta</taxon>
        <taxon>Tracheophyta</taxon>
        <taxon>Spermatophyta</taxon>
        <taxon>Magnoliopsida</taxon>
        <taxon>eudicotyledons</taxon>
        <taxon>Gunneridae</taxon>
        <taxon>Pentapetalae</taxon>
        <taxon>rosids</taxon>
        <taxon>fabids</taxon>
        <taxon>Fabales</taxon>
        <taxon>Fabaceae</taxon>
        <taxon>Caesalpinioideae</taxon>
        <taxon>Cassia clade</taxon>
        <taxon>Senna</taxon>
    </lineage>
</organism>
<dbReference type="PANTHER" id="PTHR47481:SF30">
    <property type="entry name" value="CCHC-TYPE DOMAIN-CONTAINING PROTEIN"/>
    <property type="match status" value="1"/>
</dbReference>
<keyword evidence="2" id="KW-0472">Membrane</keyword>
<dbReference type="Pfam" id="PF14223">
    <property type="entry name" value="Retrotran_gag_2"/>
    <property type="match status" value="1"/>
</dbReference>
<feature type="compositionally biased region" description="Polar residues" evidence="1">
    <location>
        <begin position="383"/>
        <end position="393"/>
    </location>
</feature>
<dbReference type="OrthoDB" id="1745344at2759"/>
<name>A0A834WFQ3_9FABA</name>
<feature type="transmembrane region" description="Helical" evidence="2">
    <location>
        <begin position="52"/>
        <end position="78"/>
    </location>
</feature>
<gene>
    <name evidence="3" type="ORF">G2W53_029403</name>
</gene>
<evidence type="ECO:0000313" key="4">
    <source>
        <dbReference type="Proteomes" id="UP000634136"/>
    </source>
</evidence>
<keyword evidence="4" id="KW-1185">Reference proteome</keyword>
<evidence type="ECO:0000313" key="3">
    <source>
        <dbReference type="EMBL" id="KAF7815434.1"/>
    </source>
</evidence>
<comment type="caution">
    <text evidence="3">The sequence shown here is derived from an EMBL/GenBank/DDBJ whole genome shotgun (WGS) entry which is preliminary data.</text>
</comment>
<dbReference type="AlphaFoldDB" id="A0A834WFQ3"/>
<accession>A0A834WFQ3</accession>
<reference evidence="3" key="1">
    <citation type="submission" date="2020-09" db="EMBL/GenBank/DDBJ databases">
        <title>Genome-Enabled Discovery of Anthraquinone Biosynthesis in Senna tora.</title>
        <authorList>
            <person name="Kang S.-H."/>
            <person name="Pandey R.P."/>
            <person name="Lee C.-M."/>
            <person name="Sim J.-S."/>
            <person name="Jeong J.-T."/>
            <person name="Choi B.-S."/>
            <person name="Jung M."/>
            <person name="Ginzburg D."/>
            <person name="Zhao K."/>
            <person name="Won S.Y."/>
            <person name="Oh T.-J."/>
            <person name="Yu Y."/>
            <person name="Kim N.-H."/>
            <person name="Lee O.R."/>
            <person name="Lee T.-H."/>
            <person name="Bashyal P."/>
            <person name="Kim T.-S."/>
            <person name="Lee W.-H."/>
            <person name="Kawkins C."/>
            <person name="Kim C.-K."/>
            <person name="Kim J.S."/>
            <person name="Ahn B.O."/>
            <person name="Rhee S.Y."/>
            <person name="Sohng J.K."/>
        </authorList>
    </citation>
    <scope>NUCLEOTIDE SEQUENCE</scope>
    <source>
        <tissue evidence="3">Leaf</tissue>
    </source>
</reference>
<dbReference type="EMBL" id="JAAIUW010000009">
    <property type="protein sequence ID" value="KAF7815434.1"/>
    <property type="molecule type" value="Genomic_DNA"/>
</dbReference>
<keyword evidence="2" id="KW-0812">Transmembrane</keyword>
<dbReference type="Proteomes" id="UP000634136">
    <property type="component" value="Unassembled WGS sequence"/>
</dbReference>
<feature type="region of interest" description="Disordered" evidence="1">
    <location>
        <begin position="359"/>
        <end position="393"/>
    </location>
</feature>
<keyword evidence="2" id="KW-1133">Transmembrane helix</keyword>
<proteinExistence type="predicted"/>
<evidence type="ECO:0000256" key="2">
    <source>
        <dbReference type="SAM" id="Phobius"/>
    </source>
</evidence>
<dbReference type="PANTHER" id="PTHR47481">
    <property type="match status" value="1"/>
</dbReference>
<sequence length="393" mass="43214">MAICRVNQCTLVYFPKEEDELVPRGSNALFLFPFKLLFCLSFLNVRSNSFMVLLVTPIPCRCFLGMLVPMSGFALGAFKSFLPPQILLIALSNVDPNIISQINAFSHDMGSLDGAILFAGLALAAGSLMEDQTMSSSSIANPDGAPVVASKGTMVSFNHNISVKLDDKNLLLWKSQVMADLVGHGLKAYVEGKEQMPYRFKSAKDSVAGKVSKEYLAWIKHDQLIASWLISTMSDSMGTKVLDCTHSYEVMDRVIQIFGINIRARAHQFRTELRNTKKGDKNMANFLLEIKSIADSLATIGSQVPEHDLIQCILEGLPGKYESFVTSFHLKSETVSIWELEASLIAQEVRVEKNIKGVATSQASAHVASDESKDKSSSSSKSNGQNQFNNNNR</sequence>
<protein>
    <submittedName>
        <fullName evidence="3">Retrovirus-related Pol polyprotein from transposon TNT 1-94</fullName>
    </submittedName>
</protein>
<evidence type="ECO:0000256" key="1">
    <source>
        <dbReference type="SAM" id="MobiDB-lite"/>
    </source>
</evidence>